<dbReference type="EMBL" id="HF679024">
    <property type="protein sequence ID" value="CCT63572.1"/>
    <property type="molecule type" value="Genomic_DNA"/>
</dbReference>
<dbReference type="GeneID" id="35398765"/>
<dbReference type="HOGENOM" id="CLU_1098553_0_0_1"/>
<protein>
    <recommendedName>
        <fullName evidence="3">F-box domain-containing protein</fullName>
    </recommendedName>
</protein>
<accession>S0DQA2</accession>
<dbReference type="VEuPathDB" id="FungiDB:FFUJ_05284"/>
<reference evidence="1 2" key="1">
    <citation type="journal article" date="2013" name="PLoS Pathog.">
        <title>Deciphering the cryptic genome: genome-wide analyses of the rice pathogen Fusarium fujikuroi reveal complex regulation of secondary metabolism and novel metabolites.</title>
        <authorList>
            <person name="Wiemann P."/>
            <person name="Sieber C.M."/>
            <person name="von Bargen K.W."/>
            <person name="Studt L."/>
            <person name="Niehaus E.M."/>
            <person name="Espino J.J."/>
            <person name="Huss K."/>
            <person name="Michielse C.B."/>
            <person name="Albermann S."/>
            <person name="Wagner D."/>
            <person name="Bergner S.V."/>
            <person name="Connolly L.R."/>
            <person name="Fischer A."/>
            <person name="Reuter G."/>
            <person name="Kleigrewe K."/>
            <person name="Bald T."/>
            <person name="Wingfield B.D."/>
            <person name="Ophir R."/>
            <person name="Freeman S."/>
            <person name="Hippler M."/>
            <person name="Smith K.M."/>
            <person name="Brown D.W."/>
            <person name="Proctor R.H."/>
            <person name="Munsterkotter M."/>
            <person name="Freitag M."/>
            <person name="Humpf H.U."/>
            <person name="Guldener U."/>
            <person name="Tudzynski B."/>
        </authorList>
    </citation>
    <scope>NUCLEOTIDE SEQUENCE [LARGE SCALE GENOMIC DNA]</scope>
    <source>
        <strain evidence="2">CBS 195.34 / IMI 58289 / NRRL A-6831</strain>
    </source>
</reference>
<sequence length="296" mass="33291">MASPLTMSTPPSSNDLPGLPLELWLHIFENLGPLENLLSLIYASPAAFVNFQGGKSHILRPFVDNINKQIDPDIIALLFSSSKVRKLLYKTPGLTLSQIGNELSTFLNPLFKSDTPNPFQEWDQNLSAVIKLTNSFRKIDSAACYYKRIRGLPVPLDSQPEAPGSEIKKFLVTLMYETILLDLFTYRDGTLFNPRTSILDSAAWKAWEAWEASKPTLENVDLPCWRCSSDQSWTLVSNDRWAVYVAVVTVADLYGRKEDAEGGYNRLMPVELCGDNVIDDLANWDQLYSFTAETLD</sequence>
<evidence type="ECO:0000313" key="1">
    <source>
        <dbReference type="EMBL" id="CCT63572.1"/>
    </source>
</evidence>
<evidence type="ECO:0008006" key="3">
    <source>
        <dbReference type="Google" id="ProtNLM"/>
    </source>
</evidence>
<dbReference type="AlphaFoldDB" id="S0DQA2"/>
<dbReference type="Proteomes" id="UP000016800">
    <property type="component" value="Chromosome II"/>
</dbReference>
<keyword evidence="2" id="KW-1185">Reference proteome</keyword>
<proteinExistence type="predicted"/>
<organism evidence="1 2">
    <name type="scientific">Gibberella fujikuroi (strain CBS 195.34 / IMI 58289 / NRRL A-6831)</name>
    <name type="common">Bakanae and foot rot disease fungus</name>
    <name type="synonym">Fusarium fujikuroi</name>
    <dbReference type="NCBI Taxonomy" id="1279085"/>
    <lineage>
        <taxon>Eukaryota</taxon>
        <taxon>Fungi</taxon>
        <taxon>Dikarya</taxon>
        <taxon>Ascomycota</taxon>
        <taxon>Pezizomycotina</taxon>
        <taxon>Sordariomycetes</taxon>
        <taxon>Hypocreomycetidae</taxon>
        <taxon>Hypocreales</taxon>
        <taxon>Nectriaceae</taxon>
        <taxon>Fusarium</taxon>
        <taxon>Fusarium fujikuroi species complex</taxon>
    </lineage>
</organism>
<evidence type="ECO:0000313" key="2">
    <source>
        <dbReference type="Proteomes" id="UP000016800"/>
    </source>
</evidence>
<name>S0DQA2_GIBF5</name>
<dbReference type="RefSeq" id="XP_023425653.1">
    <property type="nucleotide sequence ID" value="XM_023571329.1"/>
</dbReference>
<gene>
    <name evidence="1" type="ORF">FFUJ_05284</name>
</gene>